<evidence type="ECO:0000313" key="10">
    <source>
        <dbReference type="EMBL" id="KRM07213.1"/>
    </source>
</evidence>
<keyword evidence="2 7" id="KW-0812">Transmembrane</keyword>
<dbReference type="InterPro" id="IPR039421">
    <property type="entry name" value="Type_1_exporter"/>
</dbReference>
<dbReference type="PANTHER" id="PTHR24221:SF654">
    <property type="entry name" value="ATP-BINDING CASSETTE SUB-FAMILY B MEMBER 6"/>
    <property type="match status" value="1"/>
</dbReference>
<feature type="transmembrane region" description="Helical" evidence="7">
    <location>
        <begin position="149"/>
        <end position="167"/>
    </location>
</feature>
<dbReference type="SUPFAM" id="SSF90123">
    <property type="entry name" value="ABC transporter transmembrane region"/>
    <property type="match status" value="1"/>
</dbReference>
<proteinExistence type="predicted"/>
<dbReference type="CDD" id="cd03228">
    <property type="entry name" value="ABCC_MRP_Like"/>
    <property type="match status" value="1"/>
</dbReference>
<comment type="caution">
    <text evidence="10">The sequence shown here is derived from an EMBL/GenBank/DDBJ whole genome shotgun (WGS) entry which is preliminary data.</text>
</comment>
<name>A0A0R1VP90_9LACO</name>
<sequence>MNLKKFIQVNPFRFYLYLLGAILVPALNVLNTFLVQLEADIVLSRNLRNFILITVITFVIILVSYLINSGIIYLNKSQEQDLNDQIRTKIVSHYYHDGKNHEVGAMQNRLTNDLSMINDNYYEPIFNLIYGIVTMIAVLIYLILLNWQLLIVIALMVAVSLVLPKITEKPLQKATQLISDRNQAYLDSLNDWLSGLEQIRQFLAGAKLFAVTENASKKLEDATVKQTYYIKLLNAFNGIVSALFGFILFVLTGYLVKNGAVTVGTLLIVGNFRFYLNASIEYISNSWGQMKGTKKLIEEVNETAAAVPAQSNEDEATPKGFATQDLELQFPNGEKLTYPDIQVKNGEKILLTGDSGAGKSTLFKLIFGELKPTNGKVIFQDEDGQAIKPDMSRIDYIPQDPVVFPATIADNITMFDDQLNNQVEQVVQEVNFIADINKFKDGLKQELNLDNLNISGGQRQKIVLARAKIHDSDIILIDEGTSAIDSKETKEILNNLLKSKATIVFIAHNFSSELQKIFDREIHLSKN</sequence>
<dbReference type="PANTHER" id="PTHR24221">
    <property type="entry name" value="ATP-BINDING CASSETTE SUB-FAMILY B"/>
    <property type="match status" value="1"/>
</dbReference>
<comment type="subcellular location">
    <subcellularLocation>
        <location evidence="1">Cell membrane</location>
        <topology evidence="1">Multi-pass membrane protein</topology>
    </subcellularLocation>
</comment>
<feature type="domain" description="ABC transporter" evidence="8">
    <location>
        <begin position="321"/>
        <end position="527"/>
    </location>
</feature>
<dbReference type="GO" id="GO:0005886">
    <property type="term" value="C:plasma membrane"/>
    <property type="evidence" value="ECO:0007669"/>
    <property type="project" value="UniProtKB-SubCell"/>
</dbReference>
<dbReference type="PROSITE" id="PS50929">
    <property type="entry name" value="ABC_TM1F"/>
    <property type="match status" value="1"/>
</dbReference>
<accession>A0A0R1VP90</accession>
<evidence type="ECO:0000313" key="11">
    <source>
        <dbReference type="Proteomes" id="UP000051307"/>
    </source>
</evidence>
<gene>
    <name evidence="10" type="ORF">FC59_GL000641</name>
</gene>
<evidence type="ECO:0000256" key="5">
    <source>
        <dbReference type="ARBA" id="ARBA00022989"/>
    </source>
</evidence>
<evidence type="ECO:0000259" key="8">
    <source>
        <dbReference type="PROSITE" id="PS50893"/>
    </source>
</evidence>
<dbReference type="GO" id="GO:0034040">
    <property type="term" value="F:ATPase-coupled lipid transmembrane transporter activity"/>
    <property type="evidence" value="ECO:0007669"/>
    <property type="project" value="TreeGrafter"/>
</dbReference>
<dbReference type="InterPro" id="IPR036640">
    <property type="entry name" value="ABC1_TM_sf"/>
</dbReference>
<evidence type="ECO:0000259" key="9">
    <source>
        <dbReference type="PROSITE" id="PS50929"/>
    </source>
</evidence>
<evidence type="ECO:0000256" key="6">
    <source>
        <dbReference type="ARBA" id="ARBA00023136"/>
    </source>
</evidence>
<feature type="transmembrane region" description="Helical" evidence="7">
    <location>
        <begin position="235"/>
        <end position="256"/>
    </location>
</feature>
<dbReference type="SMART" id="SM00382">
    <property type="entry name" value="AAA"/>
    <property type="match status" value="1"/>
</dbReference>
<feature type="transmembrane region" description="Helical" evidence="7">
    <location>
        <begin position="50"/>
        <end position="74"/>
    </location>
</feature>
<reference evidence="10 11" key="1">
    <citation type="journal article" date="2015" name="Genome Announc.">
        <title>Expanding the biotechnology potential of lactobacilli through comparative genomics of 213 strains and associated genera.</title>
        <authorList>
            <person name="Sun Z."/>
            <person name="Harris H.M."/>
            <person name="McCann A."/>
            <person name="Guo C."/>
            <person name="Argimon S."/>
            <person name="Zhang W."/>
            <person name="Yang X."/>
            <person name="Jeffery I.B."/>
            <person name="Cooney J.C."/>
            <person name="Kagawa T.F."/>
            <person name="Liu W."/>
            <person name="Song Y."/>
            <person name="Salvetti E."/>
            <person name="Wrobel A."/>
            <person name="Rasinkangas P."/>
            <person name="Parkhill J."/>
            <person name="Rea M.C."/>
            <person name="O'Sullivan O."/>
            <person name="Ritari J."/>
            <person name="Douillard F.P."/>
            <person name="Paul Ross R."/>
            <person name="Yang R."/>
            <person name="Briner A.E."/>
            <person name="Felis G.E."/>
            <person name="de Vos W.M."/>
            <person name="Barrangou R."/>
            <person name="Klaenhammer T.R."/>
            <person name="Caufield P.W."/>
            <person name="Cui Y."/>
            <person name="Zhang H."/>
            <person name="O'Toole P.W."/>
        </authorList>
    </citation>
    <scope>NUCLEOTIDE SEQUENCE [LARGE SCALE GENOMIC DNA]</scope>
    <source>
        <strain evidence="10 11">DSM 16761</strain>
    </source>
</reference>
<evidence type="ECO:0000256" key="4">
    <source>
        <dbReference type="ARBA" id="ARBA00022840"/>
    </source>
</evidence>
<dbReference type="Gene3D" id="3.40.50.300">
    <property type="entry name" value="P-loop containing nucleotide triphosphate hydrolases"/>
    <property type="match status" value="1"/>
</dbReference>
<feature type="domain" description="ABC transmembrane type-1" evidence="9">
    <location>
        <begin position="16"/>
        <end position="292"/>
    </location>
</feature>
<dbReference type="InterPro" id="IPR003439">
    <property type="entry name" value="ABC_transporter-like_ATP-bd"/>
</dbReference>
<organism evidence="10 11">
    <name type="scientific">Lactobacillus kitasatonis DSM 16761 = JCM 1039</name>
    <dbReference type="NCBI Taxonomy" id="1423767"/>
    <lineage>
        <taxon>Bacteria</taxon>
        <taxon>Bacillati</taxon>
        <taxon>Bacillota</taxon>
        <taxon>Bacilli</taxon>
        <taxon>Lactobacillales</taxon>
        <taxon>Lactobacillaceae</taxon>
        <taxon>Lactobacillus</taxon>
    </lineage>
</organism>
<dbReference type="InterPro" id="IPR027417">
    <property type="entry name" value="P-loop_NTPase"/>
</dbReference>
<keyword evidence="4" id="KW-0067">ATP-binding</keyword>
<dbReference type="RefSeq" id="WP_025014278.1">
    <property type="nucleotide sequence ID" value="NZ_AZFU01000001.1"/>
</dbReference>
<dbReference type="InterPro" id="IPR025662">
    <property type="entry name" value="Sigma_54_int_dom_ATP-bd_1"/>
</dbReference>
<dbReference type="OrthoDB" id="2326711at2"/>
<dbReference type="GO" id="GO:0005524">
    <property type="term" value="F:ATP binding"/>
    <property type="evidence" value="ECO:0007669"/>
    <property type="project" value="UniProtKB-KW"/>
</dbReference>
<dbReference type="Gene3D" id="1.20.1560.10">
    <property type="entry name" value="ABC transporter type 1, transmembrane domain"/>
    <property type="match status" value="1"/>
</dbReference>
<dbReference type="EMBL" id="AZFU01000001">
    <property type="protein sequence ID" value="KRM07213.1"/>
    <property type="molecule type" value="Genomic_DNA"/>
</dbReference>
<dbReference type="InterPro" id="IPR011527">
    <property type="entry name" value="ABC1_TM_dom"/>
</dbReference>
<evidence type="ECO:0000256" key="1">
    <source>
        <dbReference type="ARBA" id="ARBA00004651"/>
    </source>
</evidence>
<feature type="transmembrane region" description="Helical" evidence="7">
    <location>
        <begin position="125"/>
        <end position="143"/>
    </location>
</feature>
<dbReference type="AlphaFoldDB" id="A0A0R1VP90"/>
<dbReference type="PROSITE" id="PS00675">
    <property type="entry name" value="SIGMA54_INTERACT_1"/>
    <property type="match status" value="1"/>
</dbReference>
<dbReference type="SUPFAM" id="SSF52540">
    <property type="entry name" value="P-loop containing nucleoside triphosphate hydrolases"/>
    <property type="match status" value="1"/>
</dbReference>
<dbReference type="Pfam" id="PF00005">
    <property type="entry name" value="ABC_tran"/>
    <property type="match status" value="1"/>
</dbReference>
<protein>
    <submittedName>
        <fullName evidence="10">ABC transporter</fullName>
    </submittedName>
</protein>
<dbReference type="GO" id="GO:0016887">
    <property type="term" value="F:ATP hydrolysis activity"/>
    <property type="evidence" value="ECO:0007669"/>
    <property type="project" value="InterPro"/>
</dbReference>
<dbReference type="PATRIC" id="fig|1423767.3.peg.665"/>
<feature type="transmembrane region" description="Helical" evidence="7">
    <location>
        <begin position="12"/>
        <end position="30"/>
    </location>
</feature>
<evidence type="ECO:0000256" key="2">
    <source>
        <dbReference type="ARBA" id="ARBA00022692"/>
    </source>
</evidence>
<dbReference type="GO" id="GO:0140359">
    <property type="term" value="F:ABC-type transporter activity"/>
    <property type="evidence" value="ECO:0007669"/>
    <property type="project" value="InterPro"/>
</dbReference>
<keyword evidence="6 7" id="KW-0472">Membrane</keyword>
<evidence type="ECO:0000256" key="3">
    <source>
        <dbReference type="ARBA" id="ARBA00022741"/>
    </source>
</evidence>
<dbReference type="eggNOG" id="COG1132">
    <property type="taxonomic scope" value="Bacteria"/>
</dbReference>
<dbReference type="Pfam" id="PF00664">
    <property type="entry name" value="ABC_membrane"/>
    <property type="match status" value="1"/>
</dbReference>
<dbReference type="PROSITE" id="PS50893">
    <property type="entry name" value="ABC_TRANSPORTER_2"/>
    <property type="match status" value="1"/>
</dbReference>
<dbReference type="Proteomes" id="UP000051307">
    <property type="component" value="Unassembled WGS sequence"/>
</dbReference>
<keyword evidence="5 7" id="KW-1133">Transmembrane helix</keyword>
<evidence type="ECO:0000256" key="7">
    <source>
        <dbReference type="SAM" id="Phobius"/>
    </source>
</evidence>
<keyword evidence="3" id="KW-0547">Nucleotide-binding</keyword>
<dbReference type="InterPro" id="IPR003593">
    <property type="entry name" value="AAA+_ATPase"/>
</dbReference>